<dbReference type="InterPro" id="IPR016167">
    <property type="entry name" value="FAD-bd_PCMH_sub1"/>
</dbReference>
<organism evidence="5 6">
    <name type="scientific">Bacillus cereus</name>
    <dbReference type="NCBI Taxonomy" id="1396"/>
    <lineage>
        <taxon>Bacteria</taxon>
        <taxon>Bacillati</taxon>
        <taxon>Bacillota</taxon>
        <taxon>Bacilli</taxon>
        <taxon>Bacillales</taxon>
        <taxon>Bacillaceae</taxon>
        <taxon>Bacillus</taxon>
        <taxon>Bacillus cereus group</taxon>
    </lineage>
</organism>
<keyword evidence="3" id="KW-0560">Oxidoreductase</keyword>
<dbReference type="PANTHER" id="PTHR42659:SF2">
    <property type="entry name" value="XANTHINE DEHYDROGENASE SUBUNIT C-RELATED"/>
    <property type="match status" value="1"/>
</dbReference>
<dbReference type="GO" id="GO:0071949">
    <property type="term" value="F:FAD binding"/>
    <property type="evidence" value="ECO:0007669"/>
    <property type="project" value="InterPro"/>
</dbReference>
<evidence type="ECO:0000259" key="4">
    <source>
        <dbReference type="PROSITE" id="PS51387"/>
    </source>
</evidence>
<dbReference type="InterPro" id="IPR036318">
    <property type="entry name" value="FAD-bd_PCMH-like_sf"/>
</dbReference>
<dbReference type="AlphaFoldDB" id="A0A2B3U0T8"/>
<evidence type="ECO:0000313" key="5">
    <source>
        <dbReference type="EMBL" id="PFU40486.1"/>
    </source>
</evidence>
<dbReference type="InterPro" id="IPR036683">
    <property type="entry name" value="CO_DH_flav_C_dom_sf"/>
</dbReference>
<dbReference type="SMART" id="SM01092">
    <property type="entry name" value="CO_deh_flav_C"/>
    <property type="match status" value="1"/>
</dbReference>
<dbReference type="PANTHER" id="PTHR42659">
    <property type="entry name" value="XANTHINE DEHYDROGENASE SUBUNIT C-RELATED"/>
    <property type="match status" value="1"/>
</dbReference>
<dbReference type="SUPFAM" id="SSF56176">
    <property type="entry name" value="FAD-binding/transporter-associated domain-like"/>
    <property type="match status" value="1"/>
</dbReference>
<comment type="caution">
    <text evidence="5">The sequence shown here is derived from an EMBL/GenBank/DDBJ whole genome shotgun (WGS) entry which is preliminary data.</text>
</comment>
<proteinExistence type="predicted"/>
<keyword evidence="2" id="KW-0274">FAD</keyword>
<sequence>MIPYDFEYYRPRSITEALQLYSKLYQEGKNPLYYGGGTEIITLGRSKKNYTNSVIDIKEITECNVLGRHQHYIVLGAALTLTRVTEANIFPILSKTASRAADHTARNKITLGGNIAGEIPYREAVLPFLLADSTLVIAGIEGIHYVSIHRLFIEKLRLNKGEFLLQIITDIEYAELPFYSVKKRKLEKIDYPVITLAALKKGNKIRMAFSGLCAFPFRSSVMEIEINNNQLSIKDRIERTVLRIPAPVLDDIRGSREYRLFVLRNLLQDMLEKFEGGRF</sequence>
<accession>A0A2B3U0T8</accession>
<dbReference type="InterPro" id="IPR005107">
    <property type="entry name" value="CO_DH_flav_C"/>
</dbReference>
<evidence type="ECO:0000313" key="6">
    <source>
        <dbReference type="Proteomes" id="UP000224076"/>
    </source>
</evidence>
<keyword evidence="1" id="KW-0285">Flavoprotein</keyword>
<dbReference type="Gene3D" id="3.30.465.10">
    <property type="match status" value="1"/>
</dbReference>
<evidence type="ECO:0000256" key="1">
    <source>
        <dbReference type="ARBA" id="ARBA00022630"/>
    </source>
</evidence>
<dbReference type="PROSITE" id="PS51387">
    <property type="entry name" value="FAD_PCMH"/>
    <property type="match status" value="1"/>
</dbReference>
<dbReference type="SUPFAM" id="SSF55447">
    <property type="entry name" value="CO dehydrogenase flavoprotein C-terminal domain-like"/>
    <property type="match status" value="1"/>
</dbReference>
<dbReference type="RefSeq" id="WP_098666078.1">
    <property type="nucleotide sequence ID" value="NZ_NVDG01000031.1"/>
</dbReference>
<evidence type="ECO:0000256" key="3">
    <source>
        <dbReference type="ARBA" id="ARBA00023002"/>
    </source>
</evidence>
<name>A0A2B3U0T8_BACCE</name>
<dbReference type="EMBL" id="NVDG01000031">
    <property type="protein sequence ID" value="PFU40486.1"/>
    <property type="molecule type" value="Genomic_DNA"/>
</dbReference>
<protein>
    <submittedName>
        <fullName evidence="5">Xanthine dehydrogenase</fullName>
    </submittedName>
</protein>
<dbReference type="GO" id="GO:0016491">
    <property type="term" value="F:oxidoreductase activity"/>
    <property type="evidence" value="ECO:0007669"/>
    <property type="project" value="UniProtKB-KW"/>
</dbReference>
<reference evidence="5 6" key="1">
    <citation type="submission" date="2017-09" db="EMBL/GenBank/DDBJ databases">
        <title>Large-scale bioinformatics analysis of Bacillus genomes uncovers conserved roles of natural products in bacterial physiology.</title>
        <authorList>
            <consortium name="Agbiome Team Llc"/>
            <person name="Bleich R.M."/>
            <person name="Grubbs K.J."/>
            <person name="Santa Maria K.C."/>
            <person name="Allen S.E."/>
            <person name="Farag S."/>
            <person name="Shank E.A."/>
            <person name="Bowers A."/>
        </authorList>
    </citation>
    <scope>NUCLEOTIDE SEQUENCE [LARGE SCALE GENOMIC DNA]</scope>
    <source>
        <strain evidence="5 6">AFS061806</strain>
    </source>
</reference>
<dbReference type="Gene3D" id="3.30.43.10">
    <property type="entry name" value="Uridine Diphospho-n-acetylenolpyruvylglucosamine Reductase, domain 2"/>
    <property type="match status" value="1"/>
</dbReference>
<dbReference type="InterPro" id="IPR016166">
    <property type="entry name" value="FAD-bd_PCMH"/>
</dbReference>
<evidence type="ECO:0000256" key="2">
    <source>
        <dbReference type="ARBA" id="ARBA00022827"/>
    </source>
</evidence>
<feature type="domain" description="FAD-binding PCMH-type" evidence="4">
    <location>
        <begin position="1"/>
        <end position="178"/>
    </location>
</feature>
<dbReference type="InterPro" id="IPR002346">
    <property type="entry name" value="Mopterin_DH_FAD-bd"/>
</dbReference>
<dbReference type="InterPro" id="IPR051312">
    <property type="entry name" value="Diverse_Substr_Oxidored"/>
</dbReference>
<dbReference type="Proteomes" id="UP000224076">
    <property type="component" value="Unassembled WGS sequence"/>
</dbReference>
<dbReference type="InterPro" id="IPR016169">
    <property type="entry name" value="FAD-bd_PCMH_sub2"/>
</dbReference>
<gene>
    <name evidence="5" type="ORF">COK86_19520</name>
</gene>
<dbReference type="Pfam" id="PF00941">
    <property type="entry name" value="FAD_binding_5"/>
    <property type="match status" value="1"/>
</dbReference>